<evidence type="ECO:0000256" key="3">
    <source>
        <dbReference type="SAM" id="MobiDB-lite"/>
    </source>
</evidence>
<name>A0A3S5Y4H4_RHOH1</name>
<dbReference type="Pfam" id="PF00106">
    <property type="entry name" value="adh_short"/>
    <property type="match status" value="1"/>
</dbReference>
<evidence type="ECO:0000256" key="1">
    <source>
        <dbReference type="ARBA" id="ARBA00006484"/>
    </source>
</evidence>
<proteinExistence type="inferred from homology"/>
<dbReference type="PRINTS" id="PR00081">
    <property type="entry name" value="GDHRDH"/>
</dbReference>
<protein>
    <submittedName>
        <fullName evidence="4">Short chain dehydrogenase</fullName>
    </submittedName>
</protein>
<dbReference type="GeneID" id="57577040"/>
<reference evidence="4" key="1">
    <citation type="journal article" date="2010" name="PLoS Genet.">
        <title>The genome of a pathogenic rhodococcus: cooptive virulence underpinned by key gene acquisitions.</title>
        <authorList>
            <person name="Letek M."/>
            <person name="Gonzalez P."/>
            <person name="Macarthur I."/>
            <person name="Rodriguez H."/>
            <person name="Freeman T.C."/>
            <person name="Valero-Rello A."/>
            <person name="Blanco M."/>
            <person name="Buckley T."/>
            <person name="Cherevach I."/>
            <person name="Fahey R."/>
            <person name="Hapeshi A."/>
            <person name="Holdstock J."/>
            <person name="Leadon D."/>
            <person name="Navas J."/>
            <person name="Ocampo A."/>
            <person name="Quail M.A."/>
            <person name="Sanders M."/>
            <person name="Scortti M.M."/>
            <person name="Prescott J.F."/>
            <person name="Fogarty U."/>
            <person name="Meijer W.G."/>
            <person name="Parkhill J."/>
            <person name="Bentley S.D."/>
            <person name="Vazquez-Boland J.A."/>
        </authorList>
    </citation>
    <scope>NUCLEOTIDE SEQUENCE [LARGE SCALE GENOMIC DNA]</scope>
    <source>
        <strain evidence="4 5">103S</strain>
    </source>
</reference>
<organism evidence="4">
    <name type="scientific">Rhodococcus hoagii (strain 103S)</name>
    <name type="common">Rhodococcus equi</name>
    <dbReference type="NCBI Taxonomy" id="685727"/>
    <lineage>
        <taxon>Bacteria</taxon>
        <taxon>Bacillati</taxon>
        <taxon>Actinomycetota</taxon>
        <taxon>Actinomycetes</taxon>
        <taxon>Mycobacteriales</taxon>
        <taxon>Nocardiaceae</taxon>
        <taxon>Prescottella</taxon>
    </lineage>
</organism>
<dbReference type="SUPFAM" id="SSF51735">
    <property type="entry name" value="NAD(P)-binding Rossmann-fold domains"/>
    <property type="match status" value="1"/>
</dbReference>
<sequence length="306" mass="33146">MYQVPDITGRYVVVTGANSGIGKEATRRLAAAGAHVVMAVRTPARGESACAEIMHENPDAQLEIRRIDLADLGSVREFAAGLLDDGRPLDLLINNAGVMSPPRRFETVDGFELQFGSNFLGPFALTNLLLPLLLDAAMPRVATMTSGTAHYGRINFRDLQSRHRYSPALSYAQSKLADMLMAQQLARVADELGWHLLSTYAHPGYTRTNLQTAGASLGRERPRHGMFSGNDRTMLPSQDVRAGVEPILFAATSPDAVQGGYYGPGGRMALVGPTRRYDPPRSSRGEDLAPSLWAVAEKLTDTTLPL</sequence>
<dbReference type="AlphaFoldDB" id="A0A3S5Y4H4"/>
<dbReference type="PANTHER" id="PTHR24320:SF148">
    <property type="entry name" value="NAD(P)-BINDING ROSSMANN-FOLD SUPERFAMILY PROTEIN"/>
    <property type="match status" value="1"/>
</dbReference>
<gene>
    <name evidence="4" type="ordered locus">REQ_13470</name>
</gene>
<dbReference type="InterPro" id="IPR020904">
    <property type="entry name" value="Sc_DH/Rdtase_CS"/>
</dbReference>
<dbReference type="Proteomes" id="UP001154400">
    <property type="component" value="Chromosome"/>
</dbReference>
<dbReference type="KEGG" id="req:REQ_13470"/>
<accession>A0A3S5Y4H4</accession>
<feature type="region of interest" description="Disordered" evidence="3">
    <location>
        <begin position="215"/>
        <end position="235"/>
    </location>
</feature>
<keyword evidence="2" id="KW-0560">Oxidoreductase</keyword>
<dbReference type="RefSeq" id="WP_005514586.1">
    <property type="nucleotide sequence ID" value="NC_014659.1"/>
</dbReference>
<dbReference type="PROSITE" id="PS00061">
    <property type="entry name" value="ADH_SHORT"/>
    <property type="match status" value="1"/>
</dbReference>
<dbReference type="Gene3D" id="3.40.50.720">
    <property type="entry name" value="NAD(P)-binding Rossmann-like Domain"/>
    <property type="match status" value="1"/>
</dbReference>
<dbReference type="InterPro" id="IPR002347">
    <property type="entry name" value="SDR_fam"/>
</dbReference>
<evidence type="ECO:0000313" key="4">
    <source>
        <dbReference type="EMBL" id="CBH47433.1"/>
    </source>
</evidence>
<dbReference type="InterPro" id="IPR036291">
    <property type="entry name" value="NAD(P)-bd_dom_sf"/>
</dbReference>
<dbReference type="EMBL" id="FN563149">
    <property type="protein sequence ID" value="CBH47433.1"/>
    <property type="molecule type" value="Genomic_DNA"/>
</dbReference>
<dbReference type="GO" id="GO:0016491">
    <property type="term" value="F:oxidoreductase activity"/>
    <property type="evidence" value="ECO:0007669"/>
    <property type="project" value="UniProtKB-KW"/>
</dbReference>
<evidence type="ECO:0000256" key="2">
    <source>
        <dbReference type="ARBA" id="ARBA00023002"/>
    </source>
</evidence>
<dbReference type="NCBIfam" id="NF004513">
    <property type="entry name" value="PRK05854.1"/>
    <property type="match status" value="1"/>
</dbReference>
<evidence type="ECO:0000313" key="5">
    <source>
        <dbReference type="Proteomes" id="UP000006892"/>
    </source>
</evidence>
<dbReference type="PANTHER" id="PTHR24320">
    <property type="entry name" value="RETINOL DEHYDROGENASE"/>
    <property type="match status" value="1"/>
</dbReference>
<comment type="similarity">
    <text evidence="1">Belongs to the short-chain dehydrogenases/reductases (SDR) family.</text>
</comment>